<protein>
    <submittedName>
        <fullName evidence="4">Structural protein</fullName>
    </submittedName>
</protein>
<accession>A0A3P8E7Z0</accession>
<organism evidence="3 4">
    <name type="scientific">Heligmosomoides polygyrus</name>
    <name type="common">Parasitic roundworm</name>
    <dbReference type="NCBI Taxonomy" id="6339"/>
    <lineage>
        <taxon>Eukaryota</taxon>
        <taxon>Metazoa</taxon>
        <taxon>Ecdysozoa</taxon>
        <taxon>Nematoda</taxon>
        <taxon>Chromadorea</taxon>
        <taxon>Rhabditida</taxon>
        <taxon>Rhabditina</taxon>
        <taxon>Rhabditomorpha</taxon>
        <taxon>Strongyloidea</taxon>
        <taxon>Heligmosomidae</taxon>
        <taxon>Heligmosomoides</taxon>
    </lineage>
</organism>
<evidence type="ECO:0000313" key="2">
    <source>
        <dbReference type="EMBL" id="VDP42688.1"/>
    </source>
</evidence>
<proteinExistence type="predicted"/>
<dbReference type="Proteomes" id="UP000050761">
    <property type="component" value="Unassembled WGS sequence"/>
</dbReference>
<evidence type="ECO:0000256" key="1">
    <source>
        <dbReference type="SAM" id="MobiDB-lite"/>
    </source>
</evidence>
<sequence length="80" mass="8489">METEVGPSDIDDNEEDVESSAEEFTPGYNSGPGPGGAHDEDGTVNDHRFGPRGLSDNFIDSIPVIRGTVLQPMPTVIDST</sequence>
<dbReference type="OrthoDB" id="5850653at2759"/>
<accession>A0A183GN02</accession>
<name>A0A183GN02_HELPZ</name>
<gene>
    <name evidence="2" type="ORF">HPBE_LOCUS24070</name>
</gene>
<evidence type="ECO:0000313" key="3">
    <source>
        <dbReference type="Proteomes" id="UP000050761"/>
    </source>
</evidence>
<feature type="region of interest" description="Disordered" evidence="1">
    <location>
        <begin position="1"/>
        <end position="58"/>
    </location>
</feature>
<reference evidence="4" key="2">
    <citation type="submission" date="2019-09" db="UniProtKB">
        <authorList>
            <consortium name="WormBaseParasite"/>
        </authorList>
    </citation>
    <scope>IDENTIFICATION</scope>
</reference>
<dbReference type="WBParaSite" id="HPBE_0002407201-mRNA-1">
    <property type="protein sequence ID" value="HPBE_0002407201-mRNA-1"/>
    <property type="gene ID" value="HPBE_0002407201"/>
</dbReference>
<dbReference type="EMBL" id="UZAH01035804">
    <property type="protein sequence ID" value="VDP42688.1"/>
    <property type="molecule type" value="Genomic_DNA"/>
</dbReference>
<feature type="compositionally biased region" description="Acidic residues" evidence="1">
    <location>
        <begin position="1"/>
        <end position="21"/>
    </location>
</feature>
<dbReference type="AlphaFoldDB" id="A0A183GN02"/>
<feature type="compositionally biased region" description="Basic and acidic residues" evidence="1">
    <location>
        <begin position="37"/>
        <end position="49"/>
    </location>
</feature>
<keyword evidence="3" id="KW-1185">Reference proteome</keyword>
<evidence type="ECO:0000313" key="4">
    <source>
        <dbReference type="WBParaSite" id="HPBE_0002407201-mRNA-1"/>
    </source>
</evidence>
<reference evidence="2 3" key="1">
    <citation type="submission" date="2018-11" db="EMBL/GenBank/DDBJ databases">
        <authorList>
            <consortium name="Pathogen Informatics"/>
        </authorList>
    </citation>
    <scope>NUCLEOTIDE SEQUENCE [LARGE SCALE GENOMIC DNA]</scope>
</reference>